<organism evidence="2 3">
    <name type="scientific">[Torrubiella] hemipterigena</name>
    <dbReference type="NCBI Taxonomy" id="1531966"/>
    <lineage>
        <taxon>Eukaryota</taxon>
        <taxon>Fungi</taxon>
        <taxon>Dikarya</taxon>
        <taxon>Ascomycota</taxon>
        <taxon>Pezizomycotina</taxon>
        <taxon>Sordariomycetes</taxon>
        <taxon>Hypocreomycetidae</taxon>
        <taxon>Hypocreales</taxon>
        <taxon>Clavicipitaceae</taxon>
        <taxon>Clavicipitaceae incertae sedis</taxon>
        <taxon>'Torrubiella' clade</taxon>
    </lineage>
</organism>
<proteinExistence type="predicted"/>
<evidence type="ECO:0000313" key="3">
    <source>
        <dbReference type="Proteomes" id="UP000039046"/>
    </source>
</evidence>
<dbReference type="EMBL" id="CDHN01000001">
    <property type="protein sequence ID" value="CEJ81866.1"/>
    <property type="molecule type" value="Genomic_DNA"/>
</dbReference>
<feature type="compositionally biased region" description="Acidic residues" evidence="1">
    <location>
        <begin position="430"/>
        <end position="455"/>
    </location>
</feature>
<gene>
    <name evidence="2" type="ORF">VHEMI01973</name>
</gene>
<feature type="region of interest" description="Disordered" evidence="1">
    <location>
        <begin position="140"/>
        <end position="160"/>
    </location>
</feature>
<reference evidence="2 3" key="1">
    <citation type="journal article" date="2015" name="Genome Announc.">
        <title>Draft Genome Sequence and Gene Annotation of the Entomopathogenic Fungus Verticillium hemipterigenum.</title>
        <authorList>
            <person name="Horn F."/>
            <person name="Habel A."/>
            <person name="Scharf D.H."/>
            <person name="Dworschak J."/>
            <person name="Brakhage A.A."/>
            <person name="Guthke R."/>
            <person name="Hertweck C."/>
            <person name="Linde J."/>
        </authorList>
    </citation>
    <scope>NUCLEOTIDE SEQUENCE [LARGE SCALE GENOMIC DNA]</scope>
</reference>
<keyword evidence="3" id="KW-1185">Reference proteome</keyword>
<dbReference type="Proteomes" id="UP000039046">
    <property type="component" value="Unassembled WGS sequence"/>
</dbReference>
<dbReference type="AlphaFoldDB" id="A0A0A1SUF7"/>
<evidence type="ECO:0000256" key="1">
    <source>
        <dbReference type="SAM" id="MobiDB-lite"/>
    </source>
</evidence>
<name>A0A0A1SUF7_9HYPO</name>
<feature type="region of interest" description="Disordered" evidence="1">
    <location>
        <begin position="422"/>
        <end position="455"/>
    </location>
</feature>
<accession>A0A0A1SUF7</accession>
<dbReference type="HOGENOM" id="CLU_582906_0_0_1"/>
<evidence type="ECO:0000313" key="2">
    <source>
        <dbReference type="EMBL" id="CEJ81866.1"/>
    </source>
</evidence>
<evidence type="ECO:0008006" key="4">
    <source>
        <dbReference type="Google" id="ProtNLM"/>
    </source>
</evidence>
<sequence length="469" mass="52135">MDSAPMLTAMLSAAFQLGPPTGFSPAALPVSIPAAPPGFLSAPPPGLPQEPAFGAPPVFPPPLPPVFLTSRSNAERQVEALQVMDSRPAHHFTRLEIAALCNLPHRAFTDGDFRLPRGNTLHNGLKALLALFFERPASDTEVSRSQASTTPTSFDSLENHPRNTTAKFRLTYSHNAQGVRDVREASTGACLITQSEHITVSYICPFRFNNTRENLNQARNVIDTACMFLPKDRHDALEALLAGGLGSSDRTFNMLRMNPWVAFCWRKCNFALEWVGSRGPLSVEDDVGPFAHEWSRAYLRVHVLNQVGRNMDEIIDNASMGFFDEMFSVYGGQFNPVESMRLASGIELESHLFLDVWTPHRSLVFTDVKTADLENMKLMIDLQFALVSTFRMAGGIDPQECPHNEEPLPNIDTIAPQLYSHPEAGPSGLLEDEEGEEYEEGEGYEAGEEDEEDEAGYWEFLEDGYYYPY</sequence>
<feature type="compositionally biased region" description="Polar residues" evidence="1">
    <location>
        <begin position="143"/>
        <end position="160"/>
    </location>
</feature>
<dbReference type="OrthoDB" id="5416097at2759"/>
<protein>
    <recommendedName>
        <fullName evidence="4">HNH nuclease domain-containing protein</fullName>
    </recommendedName>
</protein>